<keyword evidence="2" id="KW-1185">Reference proteome</keyword>
<sequence>MTISPESTDDRSEPRSEQSKVCCIATSHIDDCSDSSGQHDPYAVRIGTRPVHPDDRTVAEAQHRLTIHIITPSPPCRRDANTAQVGSYRIIVTATGDAADIHDDIVERRLATKFRDLRIAADGSMWGNTGNVHATAAELAADGWATHIDS</sequence>
<accession>A0A852T344</accession>
<protein>
    <submittedName>
        <fullName evidence="1">Uncharacterized protein</fullName>
    </submittedName>
</protein>
<name>A0A852T344_9MICO</name>
<proteinExistence type="predicted"/>
<dbReference type="EMBL" id="JACCBJ010000001">
    <property type="protein sequence ID" value="NYD76048.1"/>
    <property type="molecule type" value="Genomic_DNA"/>
</dbReference>
<reference evidence="1 2" key="1">
    <citation type="submission" date="2020-07" db="EMBL/GenBank/DDBJ databases">
        <title>Sequencing the genomes of 1000 actinobacteria strains.</title>
        <authorList>
            <person name="Klenk H.-P."/>
        </authorList>
    </citation>
    <scope>NUCLEOTIDE SEQUENCE [LARGE SCALE GENOMIC DNA]</scope>
    <source>
        <strain evidence="1 2">DSM 23871</strain>
    </source>
</reference>
<dbReference type="AlphaFoldDB" id="A0A852T344"/>
<dbReference type="Proteomes" id="UP000589620">
    <property type="component" value="Unassembled WGS sequence"/>
</dbReference>
<evidence type="ECO:0000313" key="2">
    <source>
        <dbReference type="Proteomes" id="UP000589620"/>
    </source>
</evidence>
<organism evidence="1 2">
    <name type="scientific">Leifsonia soli</name>
    <dbReference type="NCBI Taxonomy" id="582665"/>
    <lineage>
        <taxon>Bacteria</taxon>
        <taxon>Bacillati</taxon>
        <taxon>Actinomycetota</taxon>
        <taxon>Actinomycetes</taxon>
        <taxon>Micrococcales</taxon>
        <taxon>Microbacteriaceae</taxon>
        <taxon>Leifsonia</taxon>
    </lineage>
</organism>
<dbReference type="RefSeq" id="WP_179457800.1">
    <property type="nucleotide sequence ID" value="NZ_BAAAPX010000001.1"/>
</dbReference>
<evidence type="ECO:0000313" key="1">
    <source>
        <dbReference type="EMBL" id="NYD76048.1"/>
    </source>
</evidence>
<comment type="caution">
    <text evidence="1">The sequence shown here is derived from an EMBL/GenBank/DDBJ whole genome shotgun (WGS) entry which is preliminary data.</text>
</comment>
<gene>
    <name evidence="1" type="ORF">BJ963_003567</name>
</gene>